<dbReference type="EMBL" id="PKPP01002757">
    <property type="protein sequence ID" value="PWA73298.1"/>
    <property type="molecule type" value="Genomic_DNA"/>
</dbReference>
<proteinExistence type="predicted"/>
<dbReference type="PANTHER" id="PTHR35138:SF1">
    <property type="entry name" value="MYB-LIKE DOMAIN-CONTAINING PROTEIN"/>
    <property type="match status" value="1"/>
</dbReference>
<gene>
    <name evidence="2" type="ORF">CTI12_AA262410</name>
</gene>
<protein>
    <submittedName>
        <fullName evidence="2">Tic22-like family protein</fullName>
    </submittedName>
</protein>
<dbReference type="STRING" id="35608.A0A2U1NII7"/>
<dbReference type="OrthoDB" id="1926316at2759"/>
<feature type="region of interest" description="Disordered" evidence="1">
    <location>
        <begin position="63"/>
        <end position="100"/>
    </location>
</feature>
<accession>A0A2U1NII7</accession>
<feature type="compositionally biased region" description="Basic residues" evidence="1">
    <location>
        <begin position="90"/>
        <end position="100"/>
    </location>
</feature>
<evidence type="ECO:0000256" key="1">
    <source>
        <dbReference type="SAM" id="MobiDB-lite"/>
    </source>
</evidence>
<name>A0A2U1NII7_ARTAN</name>
<sequence length="100" mass="10262">MSSSESTSSGGGGFPSTVRISNLSMKSGGGEPAFVGQVFSMCDLSGTGLMAVSTQFDIPFLSKSSSLASTPHPQPKGVNPSIATITSPSRRAHKLRKSLD</sequence>
<keyword evidence="3" id="KW-1185">Reference proteome</keyword>
<evidence type="ECO:0000313" key="2">
    <source>
        <dbReference type="EMBL" id="PWA73298.1"/>
    </source>
</evidence>
<dbReference type="PANTHER" id="PTHR35138">
    <property type="entry name" value="OS01G0225300 PROTEIN"/>
    <property type="match status" value="1"/>
</dbReference>
<comment type="caution">
    <text evidence="2">The sequence shown here is derived from an EMBL/GenBank/DDBJ whole genome shotgun (WGS) entry which is preliminary data.</text>
</comment>
<evidence type="ECO:0000313" key="3">
    <source>
        <dbReference type="Proteomes" id="UP000245207"/>
    </source>
</evidence>
<reference evidence="2 3" key="1">
    <citation type="journal article" date="2018" name="Mol. Plant">
        <title>The genome of Artemisia annua provides insight into the evolution of Asteraceae family and artemisinin biosynthesis.</title>
        <authorList>
            <person name="Shen Q."/>
            <person name="Zhang L."/>
            <person name="Liao Z."/>
            <person name="Wang S."/>
            <person name="Yan T."/>
            <person name="Shi P."/>
            <person name="Liu M."/>
            <person name="Fu X."/>
            <person name="Pan Q."/>
            <person name="Wang Y."/>
            <person name="Lv Z."/>
            <person name="Lu X."/>
            <person name="Zhang F."/>
            <person name="Jiang W."/>
            <person name="Ma Y."/>
            <person name="Chen M."/>
            <person name="Hao X."/>
            <person name="Li L."/>
            <person name="Tang Y."/>
            <person name="Lv G."/>
            <person name="Zhou Y."/>
            <person name="Sun X."/>
            <person name="Brodelius P.E."/>
            <person name="Rose J.K.C."/>
            <person name="Tang K."/>
        </authorList>
    </citation>
    <scope>NUCLEOTIDE SEQUENCE [LARGE SCALE GENOMIC DNA]</scope>
    <source>
        <strain evidence="3">cv. Huhao1</strain>
        <tissue evidence="2">Leaf</tissue>
    </source>
</reference>
<organism evidence="2 3">
    <name type="scientific">Artemisia annua</name>
    <name type="common">Sweet wormwood</name>
    <dbReference type="NCBI Taxonomy" id="35608"/>
    <lineage>
        <taxon>Eukaryota</taxon>
        <taxon>Viridiplantae</taxon>
        <taxon>Streptophyta</taxon>
        <taxon>Embryophyta</taxon>
        <taxon>Tracheophyta</taxon>
        <taxon>Spermatophyta</taxon>
        <taxon>Magnoliopsida</taxon>
        <taxon>eudicotyledons</taxon>
        <taxon>Gunneridae</taxon>
        <taxon>Pentapetalae</taxon>
        <taxon>asterids</taxon>
        <taxon>campanulids</taxon>
        <taxon>Asterales</taxon>
        <taxon>Asteraceae</taxon>
        <taxon>Asteroideae</taxon>
        <taxon>Anthemideae</taxon>
        <taxon>Artemisiinae</taxon>
        <taxon>Artemisia</taxon>
    </lineage>
</organism>
<dbReference type="Proteomes" id="UP000245207">
    <property type="component" value="Unassembled WGS sequence"/>
</dbReference>
<dbReference type="AlphaFoldDB" id="A0A2U1NII7"/>